<dbReference type="Pfam" id="PF00563">
    <property type="entry name" value="EAL"/>
    <property type="match status" value="1"/>
</dbReference>
<dbReference type="GO" id="GO:0071111">
    <property type="term" value="F:cyclic-guanylate-specific phosphodiesterase activity"/>
    <property type="evidence" value="ECO:0007669"/>
    <property type="project" value="UniProtKB-EC"/>
</dbReference>
<dbReference type="Pfam" id="PF00990">
    <property type="entry name" value="GGDEF"/>
    <property type="match status" value="1"/>
</dbReference>
<keyword evidence="6" id="KW-0378">Hydrolase</keyword>
<dbReference type="SMART" id="SM00267">
    <property type="entry name" value="GGDEF"/>
    <property type="match status" value="1"/>
</dbReference>
<dbReference type="InterPro" id="IPR000160">
    <property type="entry name" value="GGDEF_dom"/>
</dbReference>
<evidence type="ECO:0000259" key="5">
    <source>
        <dbReference type="PROSITE" id="PS50887"/>
    </source>
</evidence>
<dbReference type="EC" id="3.1.4.52" evidence="6"/>
<dbReference type="CDD" id="cd01948">
    <property type="entry name" value="EAL"/>
    <property type="match status" value="1"/>
</dbReference>
<dbReference type="PANTHER" id="PTHR44757:SF2">
    <property type="entry name" value="BIOFILM ARCHITECTURE MAINTENANCE PROTEIN MBAA"/>
    <property type="match status" value="1"/>
</dbReference>
<dbReference type="SMART" id="SM00052">
    <property type="entry name" value="EAL"/>
    <property type="match status" value="1"/>
</dbReference>
<dbReference type="Gene3D" id="3.30.70.270">
    <property type="match status" value="1"/>
</dbReference>
<dbReference type="SUPFAM" id="SSF141868">
    <property type="entry name" value="EAL domain-like"/>
    <property type="match status" value="1"/>
</dbReference>
<dbReference type="InterPro" id="IPR052155">
    <property type="entry name" value="Biofilm_reg_signaling"/>
</dbReference>
<dbReference type="SMART" id="SM00086">
    <property type="entry name" value="PAC"/>
    <property type="match status" value="3"/>
</dbReference>
<evidence type="ECO:0000313" key="7">
    <source>
        <dbReference type="Proteomes" id="UP000201613"/>
    </source>
</evidence>
<name>A0A238LFU9_9RHOB</name>
<feature type="domain" description="EAL" evidence="4">
    <location>
        <begin position="747"/>
        <end position="998"/>
    </location>
</feature>
<feature type="domain" description="GGDEF" evidence="5">
    <location>
        <begin position="605"/>
        <end position="738"/>
    </location>
</feature>
<dbReference type="InterPro" id="IPR000014">
    <property type="entry name" value="PAS"/>
</dbReference>
<evidence type="ECO:0000259" key="4">
    <source>
        <dbReference type="PROSITE" id="PS50883"/>
    </source>
</evidence>
<dbReference type="Gene3D" id="2.10.70.100">
    <property type="match status" value="1"/>
</dbReference>
<dbReference type="InterPro" id="IPR035919">
    <property type="entry name" value="EAL_sf"/>
</dbReference>
<dbReference type="Gene3D" id="3.30.450.20">
    <property type="entry name" value="PAS domain"/>
    <property type="match status" value="3"/>
</dbReference>
<dbReference type="InterPro" id="IPR035965">
    <property type="entry name" value="PAS-like_dom_sf"/>
</dbReference>
<dbReference type="EMBL" id="FXZK01000005">
    <property type="protein sequence ID" value="SMY08597.1"/>
    <property type="molecule type" value="Genomic_DNA"/>
</dbReference>
<protein>
    <submittedName>
        <fullName evidence="6">Cyclic di-GMP phosphodiesterase Gmr</fullName>
        <ecNumber evidence="6">3.1.4.52</ecNumber>
    </submittedName>
</protein>
<dbReference type="PANTHER" id="PTHR44757">
    <property type="entry name" value="DIGUANYLATE CYCLASE DGCP"/>
    <property type="match status" value="1"/>
</dbReference>
<dbReference type="InterPro" id="IPR013655">
    <property type="entry name" value="PAS_fold_3"/>
</dbReference>
<reference evidence="6 7" key="1">
    <citation type="submission" date="2017-05" db="EMBL/GenBank/DDBJ databases">
        <authorList>
            <person name="Song R."/>
            <person name="Chenine A.L."/>
            <person name="Ruprecht R.M."/>
        </authorList>
    </citation>
    <scope>NUCLEOTIDE SEQUENCE [LARGE SCALE GENOMIC DNA]</scope>
    <source>
        <strain evidence="6 7">CECT 8899</strain>
    </source>
</reference>
<dbReference type="SMART" id="SM00091">
    <property type="entry name" value="PAS"/>
    <property type="match status" value="3"/>
</dbReference>
<feature type="domain" description="PAC" evidence="3">
    <location>
        <begin position="505"/>
        <end position="556"/>
    </location>
</feature>
<keyword evidence="7" id="KW-1185">Reference proteome</keyword>
<dbReference type="PROSITE" id="PS50883">
    <property type="entry name" value="EAL"/>
    <property type="match status" value="1"/>
</dbReference>
<proteinExistence type="predicted"/>
<feature type="coiled-coil region" evidence="1">
    <location>
        <begin position="551"/>
        <end position="578"/>
    </location>
</feature>
<dbReference type="CDD" id="cd00130">
    <property type="entry name" value="PAS"/>
    <property type="match status" value="2"/>
</dbReference>
<dbReference type="SUPFAM" id="SSF55073">
    <property type="entry name" value="Nucleotide cyclase"/>
    <property type="match status" value="1"/>
</dbReference>
<dbReference type="InterPro" id="IPR001610">
    <property type="entry name" value="PAC"/>
</dbReference>
<dbReference type="Proteomes" id="UP000201613">
    <property type="component" value="Unassembled WGS sequence"/>
</dbReference>
<dbReference type="PROSITE" id="PS50112">
    <property type="entry name" value="PAS"/>
    <property type="match status" value="1"/>
</dbReference>
<dbReference type="InterPro" id="IPR000700">
    <property type="entry name" value="PAS-assoc_C"/>
</dbReference>
<dbReference type="Gene3D" id="3.20.20.450">
    <property type="entry name" value="EAL domain"/>
    <property type="match status" value="1"/>
</dbReference>
<dbReference type="PROSITE" id="PS50887">
    <property type="entry name" value="GGDEF"/>
    <property type="match status" value="1"/>
</dbReference>
<accession>A0A238LFU9</accession>
<dbReference type="PROSITE" id="PS50113">
    <property type="entry name" value="PAC"/>
    <property type="match status" value="2"/>
</dbReference>
<dbReference type="OrthoDB" id="9814202at2"/>
<organism evidence="6 7">
    <name type="scientific">Flavimaricola marinus</name>
    <dbReference type="NCBI Taxonomy" id="1819565"/>
    <lineage>
        <taxon>Bacteria</taxon>
        <taxon>Pseudomonadati</taxon>
        <taxon>Pseudomonadota</taxon>
        <taxon>Alphaproteobacteria</taxon>
        <taxon>Rhodobacterales</taxon>
        <taxon>Paracoccaceae</taxon>
        <taxon>Flavimaricola</taxon>
    </lineage>
</organism>
<gene>
    <name evidence="6" type="primary">gmr_4</name>
    <name evidence="6" type="ORF">LOM8899_02752</name>
</gene>
<keyword evidence="1" id="KW-0175">Coiled coil</keyword>
<evidence type="ECO:0000256" key="1">
    <source>
        <dbReference type="SAM" id="Coils"/>
    </source>
</evidence>
<dbReference type="CDD" id="cd01949">
    <property type="entry name" value="GGDEF"/>
    <property type="match status" value="1"/>
</dbReference>
<dbReference type="NCBIfam" id="TIGR00254">
    <property type="entry name" value="GGDEF"/>
    <property type="match status" value="1"/>
</dbReference>
<dbReference type="SUPFAM" id="SSF55785">
    <property type="entry name" value="PYP-like sensor domain (PAS domain)"/>
    <property type="match status" value="3"/>
</dbReference>
<dbReference type="InterPro" id="IPR029787">
    <property type="entry name" value="Nucleotide_cyclase"/>
</dbReference>
<dbReference type="Pfam" id="PF08447">
    <property type="entry name" value="PAS_3"/>
    <property type="match status" value="3"/>
</dbReference>
<dbReference type="InterPro" id="IPR043128">
    <property type="entry name" value="Rev_trsase/Diguanyl_cyclase"/>
</dbReference>
<evidence type="ECO:0000259" key="2">
    <source>
        <dbReference type="PROSITE" id="PS50112"/>
    </source>
</evidence>
<feature type="domain" description="PAC" evidence="3">
    <location>
        <begin position="376"/>
        <end position="429"/>
    </location>
</feature>
<feature type="domain" description="PAS" evidence="2">
    <location>
        <begin position="325"/>
        <end position="372"/>
    </location>
</feature>
<sequence length="1005" mass="112492">MYDVGESRVKTPRYVALEGDADQILDALTIDGAVLDEQLIFRQATPGLESRFADISPIGQTILDFIDGPEARKRLVEFCAAHQGRSITALPSRLDDEDTSLSNISVDNLTCGFVDVPLTRLRMVARISVLTALNDMPNGFLLRALPGSAISNRPEDNINRIDAQSRSSAHRILSQLSHAYWEDDLVSGEFLASEVWRTMRGVAVDAPVATFYADWNERIHPEDRPALSVYLRKLHQGQADFVPVIYRERHVDGHWMTILCKGAVVEWDANGAAVRIAGTDADITASHSAEEYTRQMAHLEQRWLIAAEYGQLGLWDNDEIAGTRYVSQTWRAMRGFGPDDTFDESYEALVERTHPDDRAALAEQIEAATNGKSDVVLLEYREKHCQGHWISILSRGRVISRDDQGRASRIIGIDTDITEIKASTEKIHRMSRRLELAIEATQVGIWDVDLSTRQMVWDARMMQIFGHDLLPGHIPIEKWEAALHPDDKQRVLSQTRDVVAGEIEFLDDYRIIRPDGTVRHIRARTTDVFDEDGRRSLIGVSWDVTADVEAADELRQAHALARERNDELERARAEMEYNALHDALTDLPNRRYLDEQLRKPFGPDHQFAVMHLDLDRFKQINDTLGHVTGDAVLRHVAGVMNGIVPKTATVARIGGDEFVVFFETAPRRELLVQIAELIVAELHVPFQANGQDCRIGASIGVALGRLRSKSSQEVFENADMALYEAKSSGRGRCVFFSEDMRIALKTKRVLADAVLGGLERDEFFCVYQPQFESGSLRLSGVEALVRWRRPDGTIELPSKFLGLAEELGVVNRIDQKVLSQVIADQENWKAMGLPVPRVSVNISARRIADPQLPQHLEELNIKPGQIAFELLETVFLDTPNPIITSNIAAIRSKGIEIEIDDFGTGHASIVGMLQLQPDRLKIDQQLIGPLVLGEKQGILVKSIIDIGRMHGIDIIAEGVETADHVRLLKQMGCHFLQGYGLGMPMPECDLRSRLKAGHWDFSAVA</sequence>
<dbReference type="AlphaFoldDB" id="A0A238LFU9"/>
<evidence type="ECO:0000313" key="6">
    <source>
        <dbReference type="EMBL" id="SMY08597.1"/>
    </source>
</evidence>
<evidence type="ECO:0000259" key="3">
    <source>
        <dbReference type="PROSITE" id="PS50113"/>
    </source>
</evidence>
<dbReference type="InterPro" id="IPR001633">
    <property type="entry name" value="EAL_dom"/>
</dbReference>